<keyword evidence="1 7" id="KW-0444">Lipid biosynthesis</keyword>
<dbReference type="AlphaFoldDB" id="A0A2N9W1I8"/>
<dbReference type="KEGG" id="pht:BLM14_08245"/>
<name>A0A2N9W1I8_9HYPH</name>
<evidence type="ECO:0000256" key="2">
    <source>
        <dbReference type="ARBA" id="ARBA00022556"/>
    </source>
</evidence>
<dbReference type="Pfam" id="PF00132">
    <property type="entry name" value="Hexapep"/>
    <property type="match status" value="2"/>
</dbReference>
<dbReference type="GO" id="GO:0103118">
    <property type="term" value="F:UDP-3-O-[(3R)-3-hydroxyacyl]-glucosamine N-acyltransferase activity"/>
    <property type="evidence" value="ECO:0007669"/>
    <property type="project" value="UniProtKB-EC"/>
</dbReference>
<keyword evidence="2 7" id="KW-0441">Lipid A biosynthesis</keyword>
<evidence type="ECO:0000313" key="10">
    <source>
        <dbReference type="Proteomes" id="UP000232163"/>
    </source>
</evidence>
<dbReference type="SUPFAM" id="SSF51161">
    <property type="entry name" value="Trimeric LpxA-like enzymes"/>
    <property type="match status" value="1"/>
</dbReference>
<dbReference type="EMBL" id="MZMT01000017">
    <property type="protein sequence ID" value="PIO45606.1"/>
    <property type="molecule type" value="Genomic_DNA"/>
</dbReference>
<reference evidence="9 10" key="1">
    <citation type="journal article" date="2017" name="Int J Environ Stud">
        <title>Does the Miocene-Pliocene relict legume Oxytropis triphylla form nitrogen-fixing nodules with a combination of bacterial strains?</title>
        <authorList>
            <person name="Safronova V."/>
            <person name="Belimov A."/>
            <person name="Sazanova A."/>
            <person name="Kuznetsova I."/>
            <person name="Popova J."/>
            <person name="Andronov E."/>
            <person name="Verkhozina A."/>
            <person name="Tikhonovich I."/>
        </authorList>
    </citation>
    <scope>NUCLEOTIDE SEQUENCE [LARGE SCALE GENOMIC DNA]</scope>
    <source>
        <strain evidence="9 10">Tri-38</strain>
    </source>
</reference>
<dbReference type="Gene3D" id="3.40.1390.10">
    <property type="entry name" value="MurE/MurF, N-terminal domain"/>
    <property type="match status" value="1"/>
</dbReference>
<proteinExistence type="inferred from homology"/>
<evidence type="ECO:0000256" key="7">
    <source>
        <dbReference type="HAMAP-Rule" id="MF_00523"/>
    </source>
</evidence>
<keyword evidence="3 7" id="KW-0808">Transferase</keyword>
<dbReference type="CDD" id="cd03352">
    <property type="entry name" value="LbH_LpxD"/>
    <property type="match status" value="1"/>
</dbReference>
<dbReference type="InterPro" id="IPR020573">
    <property type="entry name" value="UDP_GlcNAc_AcTrfase_non-rep"/>
</dbReference>
<evidence type="ECO:0000256" key="3">
    <source>
        <dbReference type="ARBA" id="ARBA00022679"/>
    </source>
</evidence>
<evidence type="ECO:0000256" key="5">
    <source>
        <dbReference type="ARBA" id="ARBA00023098"/>
    </source>
</evidence>
<evidence type="ECO:0000256" key="1">
    <source>
        <dbReference type="ARBA" id="ARBA00022516"/>
    </source>
</evidence>
<evidence type="ECO:0000256" key="4">
    <source>
        <dbReference type="ARBA" id="ARBA00022737"/>
    </source>
</evidence>
<organism evidence="9 10">
    <name type="scientific">Phyllobacterium zundukense</name>
    <dbReference type="NCBI Taxonomy" id="1867719"/>
    <lineage>
        <taxon>Bacteria</taxon>
        <taxon>Pseudomonadati</taxon>
        <taxon>Pseudomonadota</taxon>
        <taxon>Alphaproteobacteria</taxon>
        <taxon>Hyphomicrobiales</taxon>
        <taxon>Phyllobacteriaceae</taxon>
        <taxon>Phyllobacterium</taxon>
    </lineage>
</organism>
<dbReference type="InterPro" id="IPR001451">
    <property type="entry name" value="Hexapep"/>
</dbReference>
<comment type="subunit">
    <text evidence="7">Homotrimer.</text>
</comment>
<evidence type="ECO:0000313" key="9">
    <source>
        <dbReference type="EMBL" id="PIO45606.1"/>
    </source>
</evidence>
<keyword evidence="5 7" id="KW-0443">Lipid metabolism</keyword>
<feature type="active site" description="Proton acceptor" evidence="7">
    <location>
        <position position="257"/>
    </location>
</feature>
<sequence>MADPIFYEPLLNVTIGQIAGLTNGVLVDSSLANRAVTRLSSLSDAGPDALVFIEGKKHAQDLGELKAAGVLCTDEVKSSIPKKVAIIVTRHPQQDFAAVGRALYPNAVNAHLWSGQSGISEHAIVHASAEIEEGVTIEPGAIIGSNVSIGAGTVIAANVVIGNGCKIGRDCYIAPNSSVQYAFLGNRVLLHPGVRIGQDGFGYVSGRAGLDKMPQLGRVIIQDNVEIGANTTVDRGALADTIIGEGTKIDNLVQIAHNVRIGRHCVIAAQCGISGSVVLGDMTMLGGSVGIKDHVNIGSRVEIAAASGVMNDIPDGERWAGAPAQPFKQWFREIASVRAMTRTKKENSGDE</sequence>
<dbReference type="EC" id="2.3.1.191" evidence="7"/>
<dbReference type="Pfam" id="PF04613">
    <property type="entry name" value="LpxD"/>
    <property type="match status" value="1"/>
</dbReference>
<dbReference type="HAMAP" id="MF_00523">
    <property type="entry name" value="LpxD"/>
    <property type="match status" value="1"/>
</dbReference>
<dbReference type="InterPro" id="IPR011004">
    <property type="entry name" value="Trimer_LpxA-like_sf"/>
</dbReference>
<dbReference type="InterPro" id="IPR018357">
    <property type="entry name" value="Hexapep_transf_CS"/>
</dbReference>
<feature type="domain" description="UDP-3-O-[3-hydroxymyristoyl] glucosamine N-acyltransferase non-repeat region" evidence="8">
    <location>
        <begin position="34"/>
        <end position="99"/>
    </location>
</feature>
<dbReference type="NCBIfam" id="TIGR01853">
    <property type="entry name" value="lipid_A_lpxD"/>
    <property type="match status" value="1"/>
</dbReference>
<dbReference type="Proteomes" id="UP000232163">
    <property type="component" value="Unassembled WGS sequence"/>
</dbReference>
<protein>
    <recommendedName>
        <fullName evidence="7">UDP-3-O-acylglucosamine N-acyltransferase</fullName>
        <ecNumber evidence="7">2.3.1.191</ecNumber>
    </recommendedName>
</protein>
<dbReference type="PANTHER" id="PTHR43378">
    <property type="entry name" value="UDP-3-O-ACYLGLUCOSAMINE N-ACYLTRANSFERASE"/>
    <property type="match status" value="1"/>
</dbReference>
<dbReference type="RefSeq" id="WP_099998950.1">
    <property type="nucleotide sequence ID" value="NZ_CP017940.1"/>
</dbReference>
<dbReference type="Gene3D" id="2.160.10.10">
    <property type="entry name" value="Hexapeptide repeat proteins"/>
    <property type="match status" value="1"/>
</dbReference>
<comment type="function">
    <text evidence="7">Catalyzes the N-acylation of UDP-3-O-acylglucosamine using 3-hydroxyacyl-ACP as the acyl donor. Is involved in the biosynthesis of lipid A, a phosphorylated glycolipid that anchors the lipopolysaccharide to the outer membrane of the cell.</text>
</comment>
<dbReference type="InterPro" id="IPR007691">
    <property type="entry name" value="LpxD"/>
</dbReference>
<evidence type="ECO:0000259" key="8">
    <source>
        <dbReference type="Pfam" id="PF04613"/>
    </source>
</evidence>
<dbReference type="PANTHER" id="PTHR43378:SF2">
    <property type="entry name" value="UDP-3-O-ACYLGLUCOSAMINE N-ACYLTRANSFERASE 1, MITOCHONDRIAL-RELATED"/>
    <property type="match status" value="1"/>
</dbReference>
<accession>A0A2N9W1I8</accession>
<dbReference type="NCBIfam" id="NF002060">
    <property type="entry name" value="PRK00892.1"/>
    <property type="match status" value="1"/>
</dbReference>
<comment type="pathway">
    <text evidence="7">Bacterial outer membrane biogenesis; LPS lipid A biosynthesis.</text>
</comment>
<gene>
    <name evidence="7" type="primary">lpxD</name>
    <name evidence="9" type="ORF">B5P45_06280</name>
</gene>
<comment type="similarity">
    <text evidence="7">Belongs to the transferase hexapeptide repeat family. LpxD subfamily.</text>
</comment>
<dbReference type="GO" id="GO:0009245">
    <property type="term" value="P:lipid A biosynthetic process"/>
    <property type="evidence" value="ECO:0007669"/>
    <property type="project" value="UniProtKB-UniRule"/>
</dbReference>
<keyword evidence="6 7" id="KW-0012">Acyltransferase</keyword>
<dbReference type="PROSITE" id="PS00101">
    <property type="entry name" value="HEXAPEP_TRANSFERASES"/>
    <property type="match status" value="2"/>
</dbReference>
<comment type="catalytic activity">
    <reaction evidence="7">
        <text>a UDP-3-O-[(3R)-3-hydroxyacyl]-alpha-D-glucosamine + a (3R)-hydroxyacyl-[ACP] = a UDP-2-N,3-O-bis[(3R)-3-hydroxyacyl]-alpha-D-glucosamine + holo-[ACP] + H(+)</text>
        <dbReference type="Rhea" id="RHEA:53836"/>
        <dbReference type="Rhea" id="RHEA-COMP:9685"/>
        <dbReference type="Rhea" id="RHEA-COMP:9945"/>
        <dbReference type="ChEBI" id="CHEBI:15378"/>
        <dbReference type="ChEBI" id="CHEBI:64479"/>
        <dbReference type="ChEBI" id="CHEBI:78827"/>
        <dbReference type="ChEBI" id="CHEBI:137740"/>
        <dbReference type="ChEBI" id="CHEBI:137748"/>
        <dbReference type="EC" id="2.3.1.191"/>
    </reaction>
</comment>
<dbReference type="GO" id="GO:0016410">
    <property type="term" value="F:N-acyltransferase activity"/>
    <property type="evidence" value="ECO:0007669"/>
    <property type="project" value="InterPro"/>
</dbReference>
<dbReference type="GO" id="GO:0016020">
    <property type="term" value="C:membrane"/>
    <property type="evidence" value="ECO:0007669"/>
    <property type="project" value="GOC"/>
</dbReference>
<keyword evidence="10" id="KW-1185">Reference proteome</keyword>
<dbReference type="UniPathway" id="UPA00973"/>
<keyword evidence="4 7" id="KW-0677">Repeat</keyword>
<dbReference type="OrthoDB" id="9784739at2"/>
<evidence type="ECO:0000256" key="6">
    <source>
        <dbReference type="ARBA" id="ARBA00023315"/>
    </source>
</evidence>
<comment type="caution">
    <text evidence="9">The sequence shown here is derived from an EMBL/GenBank/DDBJ whole genome shotgun (WGS) entry which is preliminary data.</text>
</comment>